<protein>
    <submittedName>
        <fullName evidence="3">Nucleotide-binding universal stress UspA family protein</fullName>
    </submittedName>
</protein>
<accession>A0A7W5JWW4</accession>
<dbReference type="PANTHER" id="PTHR46553:SF3">
    <property type="entry name" value="ADENINE NUCLEOTIDE ALPHA HYDROLASES-LIKE SUPERFAMILY PROTEIN"/>
    <property type="match status" value="1"/>
</dbReference>
<dbReference type="InterPro" id="IPR014729">
    <property type="entry name" value="Rossmann-like_a/b/a_fold"/>
</dbReference>
<proteinExistence type="inferred from homology"/>
<sequence>MTWTRVVVGIDRSPGSSRALRWAADEALDHSAELYVVMAYSVPAPPVSIGYGQPPWRAEDEWRKDAEGALREALRTTLGDAPEVFIRSDVVEGSPAKALIDASQEADLLVVGTRGHGGFAGLLLGSVSQHVTAHAGCTVAVVR</sequence>
<comment type="similarity">
    <text evidence="1">Belongs to the universal stress protein A family.</text>
</comment>
<name>A0A7W5JWW4_9ACTN</name>
<evidence type="ECO:0000259" key="2">
    <source>
        <dbReference type="Pfam" id="PF00582"/>
    </source>
</evidence>
<keyword evidence="4" id="KW-1185">Reference proteome</keyword>
<evidence type="ECO:0000256" key="1">
    <source>
        <dbReference type="ARBA" id="ARBA00008791"/>
    </source>
</evidence>
<evidence type="ECO:0000313" key="3">
    <source>
        <dbReference type="EMBL" id="MBB3327242.1"/>
    </source>
</evidence>
<dbReference type="Gene3D" id="3.40.50.620">
    <property type="entry name" value="HUPs"/>
    <property type="match status" value="1"/>
</dbReference>
<dbReference type="InterPro" id="IPR006016">
    <property type="entry name" value="UspA"/>
</dbReference>
<comment type="caution">
    <text evidence="3">The sequence shown here is derived from an EMBL/GenBank/DDBJ whole genome shotgun (WGS) entry which is preliminary data.</text>
</comment>
<dbReference type="EMBL" id="JACHZG010000001">
    <property type="protein sequence ID" value="MBB3327242.1"/>
    <property type="molecule type" value="Genomic_DNA"/>
</dbReference>
<organism evidence="3 4">
    <name type="scientific">Microlunatus antarcticus</name>
    <dbReference type="NCBI Taxonomy" id="53388"/>
    <lineage>
        <taxon>Bacteria</taxon>
        <taxon>Bacillati</taxon>
        <taxon>Actinomycetota</taxon>
        <taxon>Actinomycetes</taxon>
        <taxon>Propionibacteriales</taxon>
        <taxon>Propionibacteriaceae</taxon>
        <taxon>Microlunatus</taxon>
    </lineage>
</organism>
<feature type="domain" description="UspA" evidence="2">
    <location>
        <begin position="4"/>
        <end position="143"/>
    </location>
</feature>
<dbReference type="PRINTS" id="PR01438">
    <property type="entry name" value="UNVRSLSTRESS"/>
</dbReference>
<dbReference type="InterPro" id="IPR006015">
    <property type="entry name" value="Universal_stress_UspA"/>
</dbReference>
<evidence type="ECO:0000313" key="4">
    <source>
        <dbReference type="Proteomes" id="UP000565572"/>
    </source>
</evidence>
<dbReference type="SUPFAM" id="SSF52402">
    <property type="entry name" value="Adenine nucleotide alpha hydrolases-like"/>
    <property type="match status" value="1"/>
</dbReference>
<dbReference type="AlphaFoldDB" id="A0A7W5JWW4"/>
<dbReference type="Pfam" id="PF00582">
    <property type="entry name" value="Usp"/>
    <property type="match status" value="1"/>
</dbReference>
<dbReference type="Proteomes" id="UP000565572">
    <property type="component" value="Unassembled WGS sequence"/>
</dbReference>
<reference evidence="3 4" key="1">
    <citation type="submission" date="2020-08" db="EMBL/GenBank/DDBJ databases">
        <title>Sequencing the genomes of 1000 actinobacteria strains.</title>
        <authorList>
            <person name="Klenk H.-P."/>
        </authorList>
    </citation>
    <scope>NUCLEOTIDE SEQUENCE [LARGE SCALE GENOMIC DNA]</scope>
    <source>
        <strain evidence="3 4">DSM 11053</strain>
    </source>
</reference>
<dbReference type="PANTHER" id="PTHR46553">
    <property type="entry name" value="ADENINE NUCLEOTIDE ALPHA HYDROLASES-LIKE SUPERFAMILY PROTEIN"/>
    <property type="match status" value="1"/>
</dbReference>
<gene>
    <name evidence="3" type="ORF">FHX39_002186</name>
</gene>
<dbReference type="RefSeq" id="WP_183338345.1">
    <property type="nucleotide sequence ID" value="NZ_JACHZG010000001.1"/>
</dbReference>